<organism evidence="9 10">
    <name type="scientific">Desulfonatronospira thiodismutans ASO3-1</name>
    <dbReference type="NCBI Taxonomy" id="555779"/>
    <lineage>
        <taxon>Bacteria</taxon>
        <taxon>Pseudomonadati</taxon>
        <taxon>Thermodesulfobacteriota</taxon>
        <taxon>Desulfovibrionia</taxon>
        <taxon>Desulfovibrionales</taxon>
        <taxon>Desulfonatronovibrionaceae</taxon>
        <taxon>Desulfonatronospira</taxon>
    </lineage>
</organism>
<evidence type="ECO:0000256" key="1">
    <source>
        <dbReference type="ARBA" id="ARBA00004651"/>
    </source>
</evidence>
<keyword evidence="5 8" id="KW-0812">Transmembrane</keyword>
<dbReference type="PANTHER" id="PTHR34702:SF1">
    <property type="entry name" value="NA(+)_H(+) ANTIPORTER SUBUNIT F"/>
    <property type="match status" value="1"/>
</dbReference>
<proteinExistence type="inferred from homology"/>
<dbReference type="GO" id="GO:0015385">
    <property type="term" value="F:sodium:proton antiporter activity"/>
    <property type="evidence" value="ECO:0007669"/>
    <property type="project" value="TreeGrafter"/>
</dbReference>
<comment type="similarity">
    <text evidence="2">Belongs to the CPA3 antiporters (TC 2.A.63) subunit F family.</text>
</comment>
<evidence type="ECO:0000256" key="4">
    <source>
        <dbReference type="ARBA" id="ARBA00022475"/>
    </source>
</evidence>
<dbReference type="OrthoDB" id="5472304at2"/>
<keyword evidence="6 8" id="KW-1133">Transmembrane helix</keyword>
<dbReference type="AlphaFoldDB" id="D6SPJ2"/>
<keyword evidence="7 8" id="KW-0472">Membrane</keyword>
<dbReference type="PANTHER" id="PTHR34702">
    <property type="entry name" value="NA(+)/H(+) ANTIPORTER SUBUNIT F1"/>
    <property type="match status" value="1"/>
</dbReference>
<feature type="transmembrane region" description="Helical" evidence="8">
    <location>
        <begin position="59"/>
        <end position="78"/>
    </location>
</feature>
<dbReference type="Proteomes" id="UP000005496">
    <property type="component" value="Unassembled WGS sequence"/>
</dbReference>
<evidence type="ECO:0000256" key="7">
    <source>
        <dbReference type="ARBA" id="ARBA00023136"/>
    </source>
</evidence>
<sequence>MQIFYLALASFLILNILAGLWRVIQGPTPADRMVSAQLFGTTGVAILLVLAQALEAPYIRNAALLFALLMIMAVLSFVRKTAPQQSQTGDEK</sequence>
<keyword evidence="4" id="KW-1003">Cell membrane</keyword>
<evidence type="ECO:0000256" key="3">
    <source>
        <dbReference type="ARBA" id="ARBA00022448"/>
    </source>
</evidence>
<dbReference type="EMBL" id="ACJN02000002">
    <property type="protein sequence ID" value="EFI34668.1"/>
    <property type="molecule type" value="Genomic_DNA"/>
</dbReference>
<evidence type="ECO:0000256" key="2">
    <source>
        <dbReference type="ARBA" id="ARBA00009212"/>
    </source>
</evidence>
<dbReference type="Pfam" id="PF04066">
    <property type="entry name" value="MrpF_PhaF"/>
    <property type="match status" value="1"/>
</dbReference>
<evidence type="ECO:0000256" key="6">
    <source>
        <dbReference type="ARBA" id="ARBA00022989"/>
    </source>
</evidence>
<dbReference type="InterPro" id="IPR007208">
    <property type="entry name" value="MrpF/PhaF-like"/>
</dbReference>
<dbReference type="eggNOG" id="COG2212">
    <property type="taxonomic scope" value="Bacteria"/>
</dbReference>
<feature type="transmembrane region" description="Helical" evidence="8">
    <location>
        <begin position="36"/>
        <end position="53"/>
    </location>
</feature>
<dbReference type="GO" id="GO:0005886">
    <property type="term" value="C:plasma membrane"/>
    <property type="evidence" value="ECO:0007669"/>
    <property type="project" value="UniProtKB-SubCell"/>
</dbReference>
<accession>D6SPJ2</accession>
<gene>
    <name evidence="9" type="ORF">Dthio_PD2040</name>
</gene>
<dbReference type="RefSeq" id="WP_008869988.1">
    <property type="nucleotide sequence ID" value="NZ_ACJN02000002.1"/>
</dbReference>
<reference evidence="9" key="1">
    <citation type="submission" date="2010-05" db="EMBL/GenBank/DDBJ databases">
        <title>The draft genome of Desulfonatronospira thiodismutans ASO3-1.</title>
        <authorList>
            <consortium name="US DOE Joint Genome Institute (JGI-PGF)"/>
            <person name="Lucas S."/>
            <person name="Copeland A."/>
            <person name="Lapidus A."/>
            <person name="Cheng J.-F."/>
            <person name="Bruce D."/>
            <person name="Goodwin L."/>
            <person name="Pitluck S."/>
            <person name="Chertkov O."/>
            <person name="Brettin T."/>
            <person name="Detter J.C."/>
            <person name="Han C."/>
            <person name="Land M.L."/>
            <person name="Hauser L."/>
            <person name="Kyrpides N."/>
            <person name="Mikhailova N."/>
            <person name="Muyzer G."/>
            <person name="Woyke T."/>
        </authorList>
    </citation>
    <scope>NUCLEOTIDE SEQUENCE [LARGE SCALE GENOMIC DNA]</scope>
    <source>
        <strain evidence="9">ASO3-1</strain>
    </source>
</reference>
<evidence type="ECO:0000256" key="5">
    <source>
        <dbReference type="ARBA" id="ARBA00022692"/>
    </source>
</evidence>
<protein>
    <submittedName>
        <fullName evidence="9">Multiple resistance and pH regulation protein F</fullName>
    </submittedName>
</protein>
<evidence type="ECO:0000256" key="8">
    <source>
        <dbReference type="SAM" id="Phobius"/>
    </source>
</evidence>
<comment type="caution">
    <text evidence="9">The sequence shown here is derived from an EMBL/GenBank/DDBJ whole genome shotgun (WGS) entry which is preliminary data.</text>
</comment>
<feature type="transmembrane region" description="Helical" evidence="8">
    <location>
        <begin position="6"/>
        <end position="24"/>
    </location>
</feature>
<evidence type="ECO:0000313" key="9">
    <source>
        <dbReference type="EMBL" id="EFI34668.1"/>
    </source>
</evidence>
<keyword evidence="3" id="KW-0813">Transport</keyword>
<comment type="subcellular location">
    <subcellularLocation>
        <location evidence="1">Cell membrane</location>
        <topology evidence="1">Multi-pass membrane protein</topology>
    </subcellularLocation>
</comment>
<name>D6SPJ2_9BACT</name>
<evidence type="ECO:0000313" key="10">
    <source>
        <dbReference type="Proteomes" id="UP000005496"/>
    </source>
</evidence>
<keyword evidence="10" id="KW-1185">Reference proteome</keyword>